<dbReference type="SUPFAM" id="SSF52540">
    <property type="entry name" value="P-loop containing nucleoside triphosphate hydrolases"/>
    <property type="match status" value="1"/>
</dbReference>
<dbReference type="PANTHER" id="PTHR30258:SF1">
    <property type="entry name" value="PROTEIN TRANSPORT PROTEIN HOFB HOMOLOG"/>
    <property type="match status" value="1"/>
</dbReference>
<keyword evidence="3" id="KW-0067">ATP-binding</keyword>
<dbReference type="Gene3D" id="3.30.300.160">
    <property type="entry name" value="Type II secretion system, protein E, N-terminal domain"/>
    <property type="match status" value="1"/>
</dbReference>
<evidence type="ECO:0000313" key="6">
    <source>
        <dbReference type="EMBL" id="HIS83597.1"/>
    </source>
</evidence>
<dbReference type="CDD" id="cd01129">
    <property type="entry name" value="PulE-GspE-like"/>
    <property type="match status" value="1"/>
</dbReference>
<dbReference type="GO" id="GO:0005524">
    <property type="term" value="F:ATP binding"/>
    <property type="evidence" value="ECO:0007669"/>
    <property type="project" value="UniProtKB-KW"/>
</dbReference>
<dbReference type="InterPro" id="IPR001482">
    <property type="entry name" value="T2SS/T4SS_dom"/>
</dbReference>
<feature type="coiled-coil region" evidence="4">
    <location>
        <begin position="240"/>
        <end position="270"/>
    </location>
</feature>
<proteinExistence type="inferred from homology"/>
<evidence type="ECO:0000256" key="3">
    <source>
        <dbReference type="ARBA" id="ARBA00022840"/>
    </source>
</evidence>
<dbReference type="Gene3D" id="3.40.50.300">
    <property type="entry name" value="P-loop containing nucleotide triphosphate hydrolases"/>
    <property type="match status" value="1"/>
</dbReference>
<reference evidence="6" key="2">
    <citation type="journal article" date="2021" name="PeerJ">
        <title>Extensive microbial diversity within the chicken gut microbiome revealed by metagenomics and culture.</title>
        <authorList>
            <person name="Gilroy R."/>
            <person name="Ravi A."/>
            <person name="Getino M."/>
            <person name="Pursley I."/>
            <person name="Horton D.L."/>
            <person name="Alikhan N.F."/>
            <person name="Baker D."/>
            <person name="Gharbi K."/>
            <person name="Hall N."/>
            <person name="Watson M."/>
            <person name="Adriaenssens E.M."/>
            <person name="Foster-Nyarko E."/>
            <person name="Jarju S."/>
            <person name="Secka A."/>
            <person name="Antonio M."/>
            <person name="Oren A."/>
            <person name="Chaudhuri R.R."/>
            <person name="La Ragione R."/>
            <person name="Hildebrand F."/>
            <person name="Pallen M.J."/>
        </authorList>
    </citation>
    <scope>NUCLEOTIDE SEQUENCE</scope>
    <source>
        <strain evidence="6">CHK152-2994</strain>
    </source>
</reference>
<dbReference type="Pfam" id="PF05157">
    <property type="entry name" value="MshEN"/>
    <property type="match status" value="1"/>
</dbReference>
<evidence type="ECO:0000256" key="4">
    <source>
        <dbReference type="SAM" id="Coils"/>
    </source>
</evidence>
<sequence>MNEVLNRLKNSVNKQILNKVNATLLEQFNFVPISVKDKFLFVAINSKSDKDVIILKLKELFPFQVKFIQIADGDLTQLINSLKPEIGVETTAAEAADSQAKLGELLIKKGYITDLQLLQALAESKRLKMPIGSTLFKLGFITLQQLKEMLHAQTGFDLVSNEQLAKQEKFINMLPEDFIKTNKVVPVSSDGKTLLLGVVTPLRPDVLKEIIYLTGQNPKQLLMTHYEYQNTLDTFFSEQKKETERIIQKIEEESAEMEKEETLWEQVDNELQDSTGSIAKFVNQIITTAIDSKVSDIHIEPRLSGYIVRYRKYGMLQKVLEIPPKAESSVIARFKVLSRMNIAEHRRPQDGTFSIKYREGSYDFRINTLPVSGKEKVCIRVLAPAVSLNAEDKNIKLLGGTDEDIAKIKNMVSCPNGIILTSGPTGSGKTTTLYSVLKSLNDEDVNITTIEDPIEIKLEGINQSQINAKAGITFASCMRAILRQDPDIILVGEIRDYETLEIAISAALTGHLVLSTVHTNSAAATVTRLIEMGAKDYLVSSTLSGVIAQRLVRRLCDDCKEEYYPTYEEASQILVDEADIQKLTKTPIYRARGCNKCEFTGYKGRLGVYEIMQINKEIKRLIAMGAHDLEIEDAAVKNGMKTLNQSCMKHILDGFTTIEEFVRVLGVVNE</sequence>
<feature type="domain" description="Bacterial type II secretion system protein E" evidence="5">
    <location>
        <begin position="482"/>
        <end position="496"/>
    </location>
</feature>
<evidence type="ECO:0000313" key="7">
    <source>
        <dbReference type="Proteomes" id="UP000824139"/>
    </source>
</evidence>
<organism evidence="6 7">
    <name type="scientific">Candidatus Scatenecus faecavium</name>
    <dbReference type="NCBI Taxonomy" id="2840915"/>
    <lineage>
        <taxon>Bacteria</taxon>
        <taxon>Candidatus Scatenecus</taxon>
    </lineage>
</organism>
<dbReference type="SUPFAM" id="SSF160246">
    <property type="entry name" value="EspE N-terminal domain-like"/>
    <property type="match status" value="1"/>
</dbReference>
<dbReference type="InterPro" id="IPR007831">
    <property type="entry name" value="T2SS_GspE_N"/>
</dbReference>
<dbReference type="Gene3D" id="3.30.450.90">
    <property type="match status" value="1"/>
</dbReference>
<dbReference type="GO" id="GO:0016887">
    <property type="term" value="F:ATP hydrolysis activity"/>
    <property type="evidence" value="ECO:0007669"/>
    <property type="project" value="TreeGrafter"/>
</dbReference>
<name>A0A9D1FWU8_9BACT</name>
<comment type="similarity">
    <text evidence="1">Belongs to the GSP E family.</text>
</comment>
<dbReference type="FunFam" id="3.40.50.300:FF:000398">
    <property type="entry name" value="Type IV pilus assembly ATPase PilB"/>
    <property type="match status" value="1"/>
</dbReference>
<dbReference type="Proteomes" id="UP000824139">
    <property type="component" value="Unassembled WGS sequence"/>
</dbReference>
<keyword evidence="2" id="KW-0547">Nucleotide-binding</keyword>
<dbReference type="EMBL" id="DVJO01000179">
    <property type="protein sequence ID" value="HIS83597.1"/>
    <property type="molecule type" value="Genomic_DNA"/>
</dbReference>
<dbReference type="Pfam" id="PF00437">
    <property type="entry name" value="T2SSE"/>
    <property type="match status" value="1"/>
</dbReference>
<keyword evidence="4" id="KW-0175">Coiled coil</keyword>
<gene>
    <name evidence="6" type="ORF">IAD41_08355</name>
</gene>
<protein>
    <submittedName>
        <fullName evidence="6">Type II/IV secretion system protein</fullName>
    </submittedName>
</protein>
<dbReference type="GO" id="GO:0005886">
    <property type="term" value="C:plasma membrane"/>
    <property type="evidence" value="ECO:0007669"/>
    <property type="project" value="TreeGrafter"/>
</dbReference>
<evidence type="ECO:0000259" key="5">
    <source>
        <dbReference type="PROSITE" id="PS00662"/>
    </source>
</evidence>
<dbReference type="PROSITE" id="PS00662">
    <property type="entry name" value="T2SP_E"/>
    <property type="match status" value="1"/>
</dbReference>
<evidence type="ECO:0000256" key="2">
    <source>
        <dbReference type="ARBA" id="ARBA00022741"/>
    </source>
</evidence>
<evidence type="ECO:0000256" key="1">
    <source>
        <dbReference type="ARBA" id="ARBA00006611"/>
    </source>
</evidence>
<dbReference type="InterPro" id="IPR027417">
    <property type="entry name" value="P-loop_NTPase"/>
</dbReference>
<dbReference type="PANTHER" id="PTHR30258">
    <property type="entry name" value="TYPE II SECRETION SYSTEM PROTEIN GSPE-RELATED"/>
    <property type="match status" value="1"/>
</dbReference>
<dbReference type="AlphaFoldDB" id="A0A9D1FWU8"/>
<accession>A0A9D1FWU8</accession>
<dbReference type="InterPro" id="IPR037257">
    <property type="entry name" value="T2SS_E_N_sf"/>
</dbReference>
<comment type="caution">
    <text evidence="6">The sequence shown here is derived from an EMBL/GenBank/DDBJ whole genome shotgun (WGS) entry which is preliminary data.</text>
</comment>
<reference evidence="6" key="1">
    <citation type="submission" date="2020-10" db="EMBL/GenBank/DDBJ databases">
        <authorList>
            <person name="Gilroy R."/>
        </authorList>
    </citation>
    <scope>NUCLEOTIDE SEQUENCE</scope>
    <source>
        <strain evidence="6">CHK152-2994</strain>
    </source>
</reference>